<keyword evidence="3" id="KW-1185">Reference proteome</keyword>
<reference evidence="2" key="3">
    <citation type="submission" date="2015-06" db="UniProtKB">
        <authorList>
            <consortium name="EnsemblMetazoa"/>
        </authorList>
    </citation>
    <scope>IDENTIFICATION</scope>
</reference>
<dbReference type="EMBL" id="AMQN01003673">
    <property type="status" value="NOT_ANNOTATED_CDS"/>
    <property type="molecule type" value="Genomic_DNA"/>
</dbReference>
<accession>R7T3H2</accession>
<reference evidence="3" key="1">
    <citation type="submission" date="2012-12" db="EMBL/GenBank/DDBJ databases">
        <authorList>
            <person name="Hellsten U."/>
            <person name="Grimwood J."/>
            <person name="Chapman J.A."/>
            <person name="Shapiro H."/>
            <person name="Aerts A."/>
            <person name="Otillar R.P."/>
            <person name="Terry A.Y."/>
            <person name="Boore J.L."/>
            <person name="Simakov O."/>
            <person name="Marletaz F."/>
            <person name="Cho S.-J."/>
            <person name="Edsinger-Gonzales E."/>
            <person name="Havlak P."/>
            <person name="Kuo D.-H."/>
            <person name="Larsson T."/>
            <person name="Lv J."/>
            <person name="Arendt D."/>
            <person name="Savage R."/>
            <person name="Osoegawa K."/>
            <person name="de Jong P."/>
            <person name="Lindberg D.R."/>
            <person name="Seaver E.C."/>
            <person name="Weisblat D.A."/>
            <person name="Putnam N.H."/>
            <person name="Grigoriev I.V."/>
            <person name="Rokhsar D.S."/>
        </authorList>
    </citation>
    <scope>NUCLEOTIDE SEQUENCE</scope>
    <source>
        <strain evidence="3">I ESC-2004</strain>
    </source>
</reference>
<name>R7T3H2_CAPTE</name>
<organism evidence="1">
    <name type="scientific">Capitella teleta</name>
    <name type="common">Polychaete worm</name>
    <dbReference type="NCBI Taxonomy" id="283909"/>
    <lineage>
        <taxon>Eukaryota</taxon>
        <taxon>Metazoa</taxon>
        <taxon>Spiralia</taxon>
        <taxon>Lophotrochozoa</taxon>
        <taxon>Annelida</taxon>
        <taxon>Polychaeta</taxon>
        <taxon>Sedentaria</taxon>
        <taxon>Scolecida</taxon>
        <taxon>Capitellidae</taxon>
        <taxon>Capitella</taxon>
    </lineage>
</organism>
<protein>
    <submittedName>
        <fullName evidence="1 2">Uncharacterized protein</fullName>
    </submittedName>
</protein>
<dbReference type="EMBL" id="KB312450">
    <property type="protein sequence ID" value="ELT87223.1"/>
    <property type="molecule type" value="Genomic_DNA"/>
</dbReference>
<proteinExistence type="predicted"/>
<dbReference type="Proteomes" id="UP000014760">
    <property type="component" value="Unassembled WGS sequence"/>
</dbReference>
<dbReference type="AlphaFoldDB" id="R7T3H2"/>
<evidence type="ECO:0000313" key="3">
    <source>
        <dbReference type="Proteomes" id="UP000014760"/>
    </source>
</evidence>
<reference evidence="1 3" key="2">
    <citation type="journal article" date="2013" name="Nature">
        <title>Insights into bilaterian evolution from three spiralian genomes.</title>
        <authorList>
            <person name="Simakov O."/>
            <person name="Marletaz F."/>
            <person name="Cho S.J."/>
            <person name="Edsinger-Gonzales E."/>
            <person name="Havlak P."/>
            <person name="Hellsten U."/>
            <person name="Kuo D.H."/>
            <person name="Larsson T."/>
            <person name="Lv J."/>
            <person name="Arendt D."/>
            <person name="Savage R."/>
            <person name="Osoegawa K."/>
            <person name="de Jong P."/>
            <person name="Grimwood J."/>
            <person name="Chapman J.A."/>
            <person name="Shapiro H."/>
            <person name="Aerts A."/>
            <person name="Otillar R.P."/>
            <person name="Terry A.Y."/>
            <person name="Boore J.L."/>
            <person name="Grigoriev I.V."/>
            <person name="Lindberg D.R."/>
            <person name="Seaver E.C."/>
            <person name="Weisblat D.A."/>
            <person name="Putnam N.H."/>
            <person name="Rokhsar D.S."/>
        </authorList>
    </citation>
    <scope>NUCLEOTIDE SEQUENCE</scope>
    <source>
        <strain evidence="1 3">I ESC-2004</strain>
    </source>
</reference>
<dbReference type="HOGENOM" id="CLU_1442391_0_0_1"/>
<sequence length="188" mass="21452">MSSYFSSFGVSQRTIDVGYSSEATSLKRLQKKRTLSPVSRHQTKARLAVSASLPLQKEMRMPTTARPAQNRASGEEISPYYTPRVGERSKTEVNMLRPGQTARSGEKAISDPSTVPGMLPQSAMKPPKPFFLSEFQLPHLENRQSAFRNTVALRPRHHYIHPDWISEEMLTKRMMIEHRKNPLLFGWI</sequence>
<gene>
    <name evidence="1" type="ORF">CAPTEDRAFT_221902</name>
</gene>
<dbReference type="EnsemblMetazoa" id="CapteT221902">
    <property type="protein sequence ID" value="CapteP221902"/>
    <property type="gene ID" value="CapteG221902"/>
</dbReference>
<evidence type="ECO:0000313" key="1">
    <source>
        <dbReference type="EMBL" id="ELT87223.1"/>
    </source>
</evidence>
<evidence type="ECO:0000313" key="2">
    <source>
        <dbReference type="EnsemblMetazoa" id="CapteP221902"/>
    </source>
</evidence>